<sequence length="115" mass="12367">MVDPRDPSSSPQRRPNDSQTTATTVPATAPVVALDRSTRATIGGFSKLEGAVSGHSLLDRFKHLMVAVDGPRRARRMVRDAIRLICLCTGAGFDPRAGWNRAKALRPGAWDEGDG</sequence>
<keyword evidence="3" id="KW-1185">Reference proteome</keyword>
<gene>
    <name evidence="2" type="ORF">SPRG_01356</name>
</gene>
<proteinExistence type="predicted"/>
<evidence type="ECO:0000313" key="3">
    <source>
        <dbReference type="Proteomes" id="UP000030745"/>
    </source>
</evidence>
<name>A0A067D500_SAPPC</name>
<dbReference type="Proteomes" id="UP000030745">
    <property type="component" value="Unassembled WGS sequence"/>
</dbReference>
<dbReference type="AlphaFoldDB" id="A0A067D500"/>
<dbReference type="KEGG" id="spar:SPRG_01356"/>
<dbReference type="GeneID" id="24123952"/>
<feature type="compositionally biased region" description="Low complexity" evidence="1">
    <location>
        <begin position="7"/>
        <end position="28"/>
    </location>
</feature>
<reference evidence="2 3" key="1">
    <citation type="journal article" date="2013" name="PLoS Genet.">
        <title>Distinctive expansion of potential virulence genes in the genome of the oomycete fish pathogen Saprolegnia parasitica.</title>
        <authorList>
            <person name="Jiang R.H."/>
            <person name="de Bruijn I."/>
            <person name="Haas B.J."/>
            <person name="Belmonte R."/>
            <person name="Lobach L."/>
            <person name="Christie J."/>
            <person name="van den Ackerveken G."/>
            <person name="Bottin A."/>
            <person name="Bulone V."/>
            <person name="Diaz-Moreno S.M."/>
            <person name="Dumas B."/>
            <person name="Fan L."/>
            <person name="Gaulin E."/>
            <person name="Govers F."/>
            <person name="Grenville-Briggs L.J."/>
            <person name="Horner N.R."/>
            <person name="Levin J.Z."/>
            <person name="Mammella M."/>
            <person name="Meijer H.J."/>
            <person name="Morris P."/>
            <person name="Nusbaum C."/>
            <person name="Oome S."/>
            <person name="Phillips A.J."/>
            <person name="van Rooyen D."/>
            <person name="Rzeszutek E."/>
            <person name="Saraiva M."/>
            <person name="Secombes C.J."/>
            <person name="Seidl M.F."/>
            <person name="Snel B."/>
            <person name="Stassen J.H."/>
            <person name="Sykes S."/>
            <person name="Tripathy S."/>
            <person name="van den Berg H."/>
            <person name="Vega-Arreguin J.C."/>
            <person name="Wawra S."/>
            <person name="Young S.K."/>
            <person name="Zeng Q."/>
            <person name="Dieguez-Uribeondo J."/>
            <person name="Russ C."/>
            <person name="Tyler B.M."/>
            <person name="van West P."/>
        </authorList>
    </citation>
    <scope>NUCLEOTIDE SEQUENCE [LARGE SCALE GENOMIC DNA]</scope>
    <source>
        <strain evidence="2 3">CBS 223.65</strain>
    </source>
</reference>
<feature type="region of interest" description="Disordered" evidence="1">
    <location>
        <begin position="1"/>
        <end position="28"/>
    </location>
</feature>
<organism evidence="2 3">
    <name type="scientific">Saprolegnia parasitica (strain CBS 223.65)</name>
    <dbReference type="NCBI Taxonomy" id="695850"/>
    <lineage>
        <taxon>Eukaryota</taxon>
        <taxon>Sar</taxon>
        <taxon>Stramenopiles</taxon>
        <taxon>Oomycota</taxon>
        <taxon>Saprolegniomycetes</taxon>
        <taxon>Saprolegniales</taxon>
        <taxon>Saprolegniaceae</taxon>
        <taxon>Saprolegnia</taxon>
    </lineage>
</organism>
<dbReference type="EMBL" id="KK583191">
    <property type="protein sequence ID" value="KDO34082.1"/>
    <property type="molecule type" value="Genomic_DNA"/>
</dbReference>
<dbReference type="RefSeq" id="XP_012194966.1">
    <property type="nucleotide sequence ID" value="XM_012339576.1"/>
</dbReference>
<evidence type="ECO:0000256" key="1">
    <source>
        <dbReference type="SAM" id="MobiDB-lite"/>
    </source>
</evidence>
<dbReference type="VEuPathDB" id="FungiDB:SPRG_01356"/>
<accession>A0A067D500</accession>
<evidence type="ECO:0000313" key="2">
    <source>
        <dbReference type="EMBL" id="KDO34082.1"/>
    </source>
</evidence>
<protein>
    <submittedName>
        <fullName evidence="2">Uncharacterized protein</fullName>
    </submittedName>
</protein>